<evidence type="ECO:0000313" key="13">
    <source>
        <dbReference type="EMBL" id="MFC5666524.1"/>
    </source>
</evidence>
<evidence type="ECO:0000256" key="2">
    <source>
        <dbReference type="ARBA" id="ARBA00005369"/>
    </source>
</evidence>
<dbReference type="EC" id="2.1.1.77" evidence="3"/>
<evidence type="ECO:0000256" key="8">
    <source>
        <dbReference type="ARBA" id="ARBA00022691"/>
    </source>
</evidence>
<evidence type="ECO:0000256" key="6">
    <source>
        <dbReference type="ARBA" id="ARBA00022603"/>
    </source>
</evidence>
<proteinExistence type="inferred from homology"/>
<dbReference type="Proteomes" id="UP001595975">
    <property type="component" value="Unassembled WGS sequence"/>
</dbReference>
<keyword evidence="5" id="KW-0963">Cytoplasm</keyword>
<evidence type="ECO:0000256" key="7">
    <source>
        <dbReference type="ARBA" id="ARBA00022679"/>
    </source>
</evidence>
<dbReference type="CDD" id="cd02440">
    <property type="entry name" value="AdoMet_MTases"/>
    <property type="match status" value="1"/>
</dbReference>
<evidence type="ECO:0000256" key="1">
    <source>
        <dbReference type="ARBA" id="ARBA00004496"/>
    </source>
</evidence>
<evidence type="ECO:0000256" key="10">
    <source>
        <dbReference type="ARBA" id="ARBA00031323"/>
    </source>
</evidence>
<evidence type="ECO:0000256" key="9">
    <source>
        <dbReference type="ARBA" id="ARBA00030757"/>
    </source>
</evidence>
<protein>
    <recommendedName>
        <fullName evidence="4">Protein-L-isoaspartate O-methyltransferase</fullName>
        <ecNumber evidence="3">2.1.1.77</ecNumber>
    </recommendedName>
    <alternativeName>
        <fullName evidence="11">L-isoaspartyl protein carboxyl methyltransferase</fullName>
    </alternativeName>
    <alternativeName>
        <fullName evidence="9">Protein L-isoaspartyl methyltransferase</fullName>
    </alternativeName>
    <alternativeName>
        <fullName evidence="10">Protein-beta-aspartate methyltransferase</fullName>
    </alternativeName>
</protein>
<organism evidence="13 14">
    <name type="scientific">Kitasatospora misakiensis</name>
    <dbReference type="NCBI Taxonomy" id="67330"/>
    <lineage>
        <taxon>Bacteria</taxon>
        <taxon>Bacillati</taxon>
        <taxon>Actinomycetota</taxon>
        <taxon>Actinomycetes</taxon>
        <taxon>Kitasatosporales</taxon>
        <taxon>Streptomycetaceae</taxon>
        <taxon>Kitasatospora</taxon>
    </lineage>
</organism>
<evidence type="ECO:0000256" key="12">
    <source>
        <dbReference type="SAM" id="MobiDB-lite"/>
    </source>
</evidence>
<dbReference type="SUPFAM" id="SSF53335">
    <property type="entry name" value="S-adenosyl-L-methionine-dependent methyltransferases"/>
    <property type="match status" value="1"/>
</dbReference>
<dbReference type="InterPro" id="IPR000682">
    <property type="entry name" value="PCMT"/>
</dbReference>
<accession>A0ABW0XBQ1</accession>
<dbReference type="PANTHER" id="PTHR11579">
    <property type="entry name" value="PROTEIN-L-ISOASPARTATE O-METHYLTRANSFERASE"/>
    <property type="match status" value="1"/>
</dbReference>
<dbReference type="Gene3D" id="3.40.50.150">
    <property type="entry name" value="Vaccinia Virus protein VP39"/>
    <property type="match status" value="1"/>
</dbReference>
<evidence type="ECO:0000256" key="3">
    <source>
        <dbReference type="ARBA" id="ARBA00011890"/>
    </source>
</evidence>
<dbReference type="GO" id="GO:0008168">
    <property type="term" value="F:methyltransferase activity"/>
    <property type="evidence" value="ECO:0007669"/>
    <property type="project" value="UniProtKB-KW"/>
</dbReference>
<comment type="subcellular location">
    <subcellularLocation>
        <location evidence="1">Cytoplasm</location>
    </subcellularLocation>
</comment>
<comment type="caution">
    <text evidence="13">The sequence shown here is derived from an EMBL/GenBank/DDBJ whole genome shotgun (WGS) entry which is preliminary data.</text>
</comment>
<gene>
    <name evidence="13" type="ORF">ACFP3U_26595</name>
</gene>
<dbReference type="PANTHER" id="PTHR11579:SF0">
    <property type="entry name" value="PROTEIN-L-ISOASPARTATE(D-ASPARTATE) O-METHYLTRANSFERASE"/>
    <property type="match status" value="1"/>
</dbReference>
<evidence type="ECO:0000256" key="4">
    <source>
        <dbReference type="ARBA" id="ARBA00013346"/>
    </source>
</evidence>
<name>A0ABW0XBQ1_9ACTN</name>
<evidence type="ECO:0000256" key="11">
    <source>
        <dbReference type="ARBA" id="ARBA00031350"/>
    </source>
</evidence>
<evidence type="ECO:0000313" key="14">
    <source>
        <dbReference type="Proteomes" id="UP001595975"/>
    </source>
</evidence>
<dbReference type="RefSeq" id="WP_380228209.1">
    <property type="nucleotide sequence ID" value="NZ_JBHSOF010000041.1"/>
</dbReference>
<dbReference type="GO" id="GO:0032259">
    <property type="term" value="P:methylation"/>
    <property type="evidence" value="ECO:0007669"/>
    <property type="project" value="UniProtKB-KW"/>
</dbReference>
<sequence>MDLVKRRAALDQAMEARGDWPERSGWLREAVAEVPRDLFAPDRLWRWDGRAYVPVDRRSDPEGWADELYAGPDEAAVTQVTGGLPSSSLSAPGVVVDMLDSLKLEPGHRVWDIGGGQGWNAALAARRAGPGRVVSTEIDGALAGFARERLAAAGLDVAVLTADATTTGPGGGPVDRVIATYAVERVPWTWVEACRPGGRIVHPWGRLGHVALTVAEDGCSATGRVQGLGRFMADRTRPLPPAAGPAGYTTVRGRGPAETERIVDRDLAPLEADWDLRFALRVAVPDALITTGRDEDGTNAWIHDGHRSWASFSAVGDGTAALHQGGERRIGDELLTAWAQWERLGRPEPYDYGITVTPQRQWAWLNSPDGGPRWPIHEAG</sequence>
<keyword evidence="8" id="KW-0949">S-adenosyl-L-methionine</keyword>
<evidence type="ECO:0000256" key="5">
    <source>
        <dbReference type="ARBA" id="ARBA00022490"/>
    </source>
</evidence>
<comment type="similarity">
    <text evidence="2">Belongs to the methyltransferase superfamily. L-isoaspartyl/D-aspartyl protein methyltransferase family.</text>
</comment>
<dbReference type="Pfam" id="PF01135">
    <property type="entry name" value="PCMT"/>
    <property type="match status" value="1"/>
</dbReference>
<keyword evidence="14" id="KW-1185">Reference proteome</keyword>
<keyword evidence="7" id="KW-0808">Transferase</keyword>
<dbReference type="EMBL" id="JBHSOF010000041">
    <property type="protein sequence ID" value="MFC5666524.1"/>
    <property type="molecule type" value="Genomic_DNA"/>
</dbReference>
<keyword evidence="6 13" id="KW-0489">Methyltransferase</keyword>
<reference evidence="14" key="1">
    <citation type="journal article" date="2019" name="Int. J. Syst. Evol. Microbiol.">
        <title>The Global Catalogue of Microorganisms (GCM) 10K type strain sequencing project: providing services to taxonomists for standard genome sequencing and annotation.</title>
        <authorList>
            <consortium name="The Broad Institute Genomics Platform"/>
            <consortium name="The Broad Institute Genome Sequencing Center for Infectious Disease"/>
            <person name="Wu L."/>
            <person name="Ma J."/>
        </authorList>
    </citation>
    <scope>NUCLEOTIDE SEQUENCE [LARGE SCALE GENOMIC DNA]</scope>
    <source>
        <strain evidence="14">CGMCC 4.1437</strain>
    </source>
</reference>
<dbReference type="InterPro" id="IPR029063">
    <property type="entry name" value="SAM-dependent_MTases_sf"/>
</dbReference>
<feature type="region of interest" description="Disordered" evidence="12">
    <location>
        <begin position="234"/>
        <end position="255"/>
    </location>
</feature>